<reference evidence="3" key="1">
    <citation type="journal article" date="2023" name="GigaByte">
        <title>Genome assembly of the bearded iris, Iris pallida Lam.</title>
        <authorList>
            <person name="Bruccoleri R.E."/>
            <person name="Oakeley E.J."/>
            <person name="Faust A.M.E."/>
            <person name="Altorfer M."/>
            <person name="Dessus-Babus S."/>
            <person name="Burckhardt D."/>
            <person name="Oertli M."/>
            <person name="Naumann U."/>
            <person name="Petersen F."/>
            <person name="Wong J."/>
        </authorList>
    </citation>
    <scope>NUCLEOTIDE SEQUENCE</scope>
    <source>
        <strain evidence="3">GSM-AAB239-AS_SAM_17_03QT</strain>
    </source>
</reference>
<feature type="compositionally biased region" description="Basic and acidic residues" evidence="1">
    <location>
        <begin position="102"/>
        <end position="130"/>
    </location>
</feature>
<evidence type="ECO:0000313" key="3">
    <source>
        <dbReference type="EMBL" id="KAJ6833560.1"/>
    </source>
</evidence>
<organism evidence="3 4">
    <name type="scientific">Iris pallida</name>
    <name type="common">Sweet iris</name>
    <dbReference type="NCBI Taxonomy" id="29817"/>
    <lineage>
        <taxon>Eukaryota</taxon>
        <taxon>Viridiplantae</taxon>
        <taxon>Streptophyta</taxon>
        <taxon>Embryophyta</taxon>
        <taxon>Tracheophyta</taxon>
        <taxon>Spermatophyta</taxon>
        <taxon>Magnoliopsida</taxon>
        <taxon>Liliopsida</taxon>
        <taxon>Asparagales</taxon>
        <taxon>Iridaceae</taxon>
        <taxon>Iridoideae</taxon>
        <taxon>Irideae</taxon>
        <taxon>Iris</taxon>
    </lineage>
</organism>
<evidence type="ECO:0000313" key="2">
    <source>
        <dbReference type="EMBL" id="KAJ6796053.1"/>
    </source>
</evidence>
<proteinExistence type="predicted"/>
<accession>A0AAX6GXP8</accession>
<name>A0AAX6GXP8_IRIPA</name>
<evidence type="ECO:0000313" key="4">
    <source>
        <dbReference type="Proteomes" id="UP001140949"/>
    </source>
</evidence>
<dbReference type="Proteomes" id="UP001140949">
    <property type="component" value="Unassembled WGS sequence"/>
</dbReference>
<comment type="caution">
    <text evidence="3">The sequence shown here is derived from an EMBL/GenBank/DDBJ whole genome shotgun (WGS) entry which is preliminary data.</text>
</comment>
<evidence type="ECO:0000256" key="1">
    <source>
        <dbReference type="SAM" id="MobiDB-lite"/>
    </source>
</evidence>
<feature type="region of interest" description="Disordered" evidence="1">
    <location>
        <begin position="1"/>
        <end position="130"/>
    </location>
</feature>
<dbReference type="EMBL" id="JANAVB010041420">
    <property type="protein sequence ID" value="KAJ6796053.1"/>
    <property type="molecule type" value="Genomic_DNA"/>
</dbReference>
<sequence length="130" mass="14329">MEVRLANEYRRKGIGTSTSQDIIITIIEKRPNQAEKGKDARKEDQERFQGEGSKKDKEDILASSEDNRGQVAGSEESLGQGGALEKGSQVDTEDGQTGQGQYKDEGAEAMQEEEKIFPDTDKGTKETMKT</sequence>
<feature type="compositionally biased region" description="Low complexity" evidence="1">
    <location>
        <begin position="14"/>
        <end position="26"/>
    </location>
</feature>
<dbReference type="EMBL" id="JANAVB010014800">
    <property type="protein sequence ID" value="KAJ6833560.1"/>
    <property type="molecule type" value="Genomic_DNA"/>
</dbReference>
<protein>
    <submittedName>
        <fullName evidence="3">Uncharacterized protein</fullName>
    </submittedName>
</protein>
<gene>
    <name evidence="2" type="ORF">M6B38_221630</name>
    <name evidence="3" type="ORF">M6B38_337995</name>
</gene>
<feature type="compositionally biased region" description="Basic and acidic residues" evidence="1">
    <location>
        <begin position="1"/>
        <end position="11"/>
    </location>
</feature>
<dbReference type="AlphaFoldDB" id="A0AAX6GXP8"/>
<keyword evidence="4" id="KW-1185">Reference proteome</keyword>
<reference evidence="3" key="2">
    <citation type="submission" date="2023-04" db="EMBL/GenBank/DDBJ databases">
        <authorList>
            <person name="Bruccoleri R.E."/>
            <person name="Oakeley E.J."/>
            <person name="Faust A.-M."/>
            <person name="Dessus-Babus S."/>
            <person name="Altorfer M."/>
            <person name="Burckhardt D."/>
            <person name="Oertli M."/>
            <person name="Naumann U."/>
            <person name="Petersen F."/>
            <person name="Wong J."/>
        </authorList>
    </citation>
    <scope>NUCLEOTIDE SEQUENCE</scope>
    <source>
        <strain evidence="3">GSM-AAB239-AS_SAM_17_03QT</strain>
        <tissue evidence="3">Leaf</tissue>
    </source>
</reference>
<feature type="compositionally biased region" description="Basic and acidic residues" evidence="1">
    <location>
        <begin position="27"/>
        <end position="68"/>
    </location>
</feature>